<keyword evidence="4" id="KW-1185">Reference proteome</keyword>
<keyword evidence="2" id="KW-1133">Transmembrane helix</keyword>
<proteinExistence type="predicted"/>
<dbReference type="Proteomes" id="UP000694416">
    <property type="component" value="Unplaced"/>
</dbReference>
<sequence>MSDNPPRMEVCPYCKKPFKRLKSHLPYCKMIGSTIPTDQKVHQSKPATLPHAKKMKGPIKDLIKAKGKELDSENEERKSKVMMDKPEQTVKTFPLPAVGLERATTTKADKGIKNPIQPSFKMLKNTKPKTTFQEETKAQFYASEKTSPKRELAKDLSKFGESQRNPSEAGASLLVGSIEPSLSNQDRKYSSAVPNDVQTTSGDLKLDKIDPQRQELLVKLLDVPTGDCHISPKNVSDEVKRVRISLLSNERDSKGRDHLSGVPTDVTVTETPEKNTESLILSLKMSSLGKIQVTEKQEKGLTLGLETCGSKENAEKSVSATEKQERTVMSHGCENFNTNDSVTEKKSQGEGPHLSLFIPRETTDEFHFVSQSSSQSLASLATEFLQEKKAEAWNHNRVPDVKALMESPEGQVSLEPKSDSQCQASHTRCQSPLCSDQRHTPQSPLTNHAAAAGRKTLLSCVGLEWFPELYPGYLGLGVLPGKPQRWNAMAQKPQITTPQGERLSQGWIRCNTTIRKSGVGGITMLFTGYFVLCCSWSFRRLKLQRWRKWC</sequence>
<keyword evidence="2" id="KW-0472">Membrane</keyword>
<dbReference type="InterPro" id="IPR037694">
    <property type="entry name" value="MTNAP1"/>
</dbReference>
<evidence type="ECO:0000256" key="1">
    <source>
        <dbReference type="SAM" id="MobiDB-lite"/>
    </source>
</evidence>
<keyword evidence="2" id="KW-0812">Transmembrane</keyword>
<feature type="compositionally biased region" description="Polar residues" evidence="1">
    <location>
        <begin position="192"/>
        <end position="202"/>
    </location>
</feature>
<feature type="region of interest" description="Disordered" evidence="1">
    <location>
        <begin position="183"/>
        <end position="203"/>
    </location>
</feature>
<reference evidence="3" key="1">
    <citation type="submission" date="2025-08" db="UniProtKB">
        <authorList>
            <consortium name="Ensembl"/>
        </authorList>
    </citation>
    <scope>IDENTIFICATION</scope>
</reference>
<evidence type="ECO:0000313" key="3">
    <source>
        <dbReference type="Ensembl" id="ENSPTEP00000001704.1"/>
    </source>
</evidence>
<accession>A0A8C9GAD0</accession>
<gene>
    <name evidence="3" type="primary">MTNAP1</name>
</gene>
<protein>
    <submittedName>
        <fullName evidence="3">Uncharacterized protein</fullName>
    </submittedName>
</protein>
<feature type="transmembrane region" description="Helical" evidence="2">
    <location>
        <begin position="518"/>
        <end position="538"/>
    </location>
</feature>
<organism evidence="3 4">
    <name type="scientific">Piliocolobus tephrosceles</name>
    <name type="common">Ugandan red Colobus</name>
    <dbReference type="NCBI Taxonomy" id="591936"/>
    <lineage>
        <taxon>Eukaryota</taxon>
        <taxon>Metazoa</taxon>
        <taxon>Chordata</taxon>
        <taxon>Craniata</taxon>
        <taxon>Vertebrata</taxon>
        <taxon>Euteleostomi</taxon>
        <taxon>Mammalia</taxon>
        <taxon>Eutheria</taxon>
        <taxon>Euarchontoglires</taxon>
        <taxon>Primates</taxon>
        <taxon>Haplorrhini</taxon>
        <taxon>Catarrhini</taxon>
        <taxon>Cercopithecidae</taxon>
        <taxon>Colobinae</taxon>
        <taxon>Piliocolobus</taxon>
    </lineage>
</organism>
<dbReference type="PANTHER" id="PTHR16270">
    <property type="entry name" value="HYPOTHETICAL LOC287798"/>
    <property type="match status" value="1"/>
</dbReference>
<dbReference type="PANTHER" id="PTHR16270:SF5">
    <property type="entry name" value="HYPOTHETICAL LOC287798"/>
    <property type="match status" value="1"/>
</dbReference>
<evidence type="ECO:0000313" key="4">
    <source>
        <dbReference type="Proteomes" id="UP000694416"/>
    </source>
</evidence>
<dbReference type="AlphaFoldDB" id="A0A8C9GAD0"/>
<evidence type="ECO:0000256" key="2">
    <source>
        <dbReference type="SAM" id="Phobius"/>
    </source>
</evidence>
<name>A0A8C9GAD0_9PRIM</name>
<dbReference type="Ensembl" id="ENSPTET00000002525.1">
    <property type="protein sequence ID" value="ENSPTEP00000001704.1"/>
    <property type="gene ID" value="ENSPTEG00000001893.1"/>
</dbReference>
<reference evidence="3" key="2">
    <citation type="submission" date="2025-09" db="UniProtKB">
        <authorList>
            <consortium name="Ensembl"/>
        </authorList>
    </citation>
    <scope>IDENTIFICATION</scope>
</reference>